<keyword evidence="3" id="KW-1185">Reference proteome</keyword>
<dbReference type="EMBL" id="LAFY01004282">
    <property type="protein sequence ID" value="KJX93390.1"/>
    <property type="molecule type" value="Genomic_DNA"/>
</dbReference>
<gene>
    <name evidence="2" type="ORF">TI39_contig4323g00003</name>
</gene>
<evidence type="ECO:0000313" key="3">
    <source>
        <dbReference type="Proteomes" id="UP000033647"/>
    </source>
</evidence>
<dbReference type="Proteomes" id="UP000033647">
    <property type="component" value="Unassembled WGS sequence"/>
</dbReference>
<feature type="region of interest" description="Disordered" evidence="1">
    <location>
        <begin position="49"/>
        <end position="102"/>
    </location>
</feature>
<evidence type="ECO:0008006" key="4">
    <source>
        <dbReference type="Google" id="ProtNLM"/>
    </source>
</evidence>
<name>A0A0F4GB01_9PEZI</name>
<reference evidence="2 3" key="1">
    <citation type="submission" date="2015-03" db="EMBL/GenBank/DDBJ databases">
        <title>RNA-seq based gene annotation and comparative genomics of four Zymoseptoria species reveal species-specific pathogenicity related genes and transposable element activity.</title>
        <authorList>
            <person name="Grandaubert J."/>
            <person name="Bhattacharyya A."/>
            <person name="Stukenbrock E.H."/>
        </authorList>
    </citation>
    <scope>NUCLEOTIDE SEQUENCE [LARGE SCALE GENOMIC DNA]</scope>
    <source>
        <strain evidence="2 3">Zb18110</strain>
    </source>
</reference>
<dbReference type="OrthoDB" id="4023585at2759"/>
<protein>
    <recommendedName>
        <fullName evidence="4">Lea domain protein</fullName>
    </recommendedName>
</protein>
<dbReference type="AlphaFoldDB" id="A0A0F4GB01"/>
<organism evidence="2 3">
    <name type="scientific">Zymoseptoria brevis</name>
    <dbReference type="NCBI Taxonomy" id="1047168"/>
    <lineage>
        <taxon>Eukaryota</taxon>
        <taxon>Fungi</taxon>
        <taxon>Dikarya</taxon>
        <taxon>Ascomycota</taxon>
        <taxon>Pezizomycotina</taxon>
        <taxon>Dothideomycetes</taxon>
        <taxon>Dothideomycetidae</taxon>
        <taxon>Mycosphaerellales</taxon>
        <taxon>Mycosphaerellaceae</taxon>
        <taxon>Zymoseptoria</taxon>
    </lineage>
</organism>
<accession>A0A0F4GB01</accession>
<sequence length="102" mass="11092">MFRQTLLRQSRLFSTSVRVQKSAVEAAKDTITTADKAVSQKIVQGIEATESATEKVKETVAGGAKEAQRKAEDVKDDAARKAENAKNEAARKTEDAAKEARK</sequence>
<evidence type="ECO:0000256" key="1">
    <source>
        <dbReference type="SAM" id="MobiDB-lite"/>
    </source>
</evidence>
<feature type="compositionally biased region" description="Basic and acidic residues" evidence="1">
    <location>
        <begin position="66"/>
        <end position="102"/>
    </location>
</feature>
<evidence type="ECO:0000313" key="2">
    <source>
        <dbReference type="EMBL" id="KJX93390.1"/>
    </source>
</evidence>
<comment type="caution">
    <text evidence="2">The sequence shown here is derived from an EMBL/GenBank/DDBJ whole genome shotgun (WGS) entry which is preliminary data.</text>
</comment>
<dbReference type="STRING" id="1047168.A0A0F4GB01"/>
<proteinExistence type="predicted"/>